<dbReference type="Gene3D" id="3.20.20.70">
    <property type="entry name" value="Aldolase class I"/>
    <property type="match status" value="1"/>
</dbReference>
<dbReference type="EMBL" id="JBHUIP010000003">
    <property type="protein sequence ID" value="MFD2262114.1"/>
    <property type="molecule type" value="Genomic_DNA"/>
</dbReference>
<keyword evidence="3 8" id="KW-0028">Amino-acid biosynthesis</keyword>
<comment type="catalytic activity">
    <reaction evidence="1 8">
        <text>1-(2-carboxyphenylamino)-1-deoxy-D-ribulose 5-phosphate + H(+) = (1S,2R)-1-C-(indol-3-yl)glycerol 3-phosphate + CO2 + H2O</text>
        <dbReference type="Rhea" id="RHEA:23476"/>
        <dbReference type="ChEBI" id="CHEBI:15377"/>
        <dbReference type="ChEBI" id="CHEBI:15378"/>
        <dbReference type="ChEBI" id="CHEBI:16526"/>
        <dbReference type="ChEBI" id="CHEBI:58613"/>
        <dbReference type="ChEBI" id="CHEBI:58866"/>
        <dbReference type="EC" id="4.1.1.48"/>
    </reaction>
</comment>
<protein>
    <recommendedName>
        <fullName evidence="8">Indole-3-glycerol phosphate synthase</fullName>
        <shortName evidence="8">IGPS</shortName>
        <ecNumber evidence="8">4.1.1.48</ecNumber>
    </recommendedName>
</protein>
<sequence>MSQSKLEEICARRRVDVAGLKEATPLAELEKKLPGAPKVRGFKASLLRPGLRVIAEIKKASPSVGAIQPGADPSTVARGYEAAGAACLSVLTEPHWFQGADADMMSARNAVSIPVLRKDFVVDPWQLAETRFLGADCCLLIVAHLQERTGEFLKIARGYGLDVLVEVHDEAEMEIGLAAGADLLGVNNRNLKTLQIDLATSERLAKMVPSGVTFVAESGLETREDFARMAGIGAKAVLVGSALMRTGNPGARLAELTEGL</sequence>
<evidence type="ECO:0000256" key="8">
    <source>
        <dbReference type="HAMAP-Rule" id="MF_00134"/>
    </source>
</evidence>
<dbReference type="InterPro" id="IPR001468">
    <property type="entry name" value="Indole-3-GlycerolPSynthase_CS"/>
</dbReference>
<organism evidence="10 11">
    <name type="scientific">Lacibacterium aquatile</name>
    <dbReference type="NCBI Taxonomy" id="1168082"/>
    <lineage>
        <taxon>Bacteria</taxon>
        <taxon>Pseudomonadati</taxon>
        <taxon>Pseudomonadota</taxon>
        <taxon>Alphaproteobacteria</taxon>
        <taxon>Rhodospirillales</taxon>
        <taxon>Rhodospirillaceae</taxon>
    </lineage>
</organism>
<dbReference type="InterPro" id="IPR013798">
    <property type="entry name" value="Indole-3-glycerol_P_synth_dom"/>
</dbReference>
<dbReference type="PANTHER" id="PTHR22854">
    <property type="entry name" value="TRYPTOPHAN BIOSYNTHESIS PROTEIN"/>
    <property type="match status" value="1"/>
</dbReference>
<evidence type="ECO:0000256" key="5">
    <source>
        <dbReference type="ARBA" id="ARBA00022822"/>
    </source>
</evidence>
<dbReference type="SUPFAM" id="SSF51366">
    <property type="entry name" value="Ribulose-phoshate binding barrel"/>
    <property type="match status" value="1"/>
</dbReference>
<dbReference type="PANTHER" id="PTHR22854:SF2">
    <property type="entry name" value="INDOLE-3-GLYCEROL-PHOSPHATE SYNTHASE"/>
    <property type="match status" value="1"/>
</dbReference>
<comment type="similarity">
    <text evidence="8">Belongs to the TrpC family.</text>
</comment>
<dbReference type="PROSITE" id="PS00614">
    <property type="entry name" value="IGPS"/>
    <property type="match status" value="1"/>
</dbReference>
<keyword evidence="4 8" id="KW-0210">Decarboxylase</keyword>
<dbReference type="InterPro" id="IPR013785">
    <property type="entry name" value="Aldolase_TIM"/>
</dbReference>
<dbReference type="CDD" id="cd00331">
    <property type="entry name" value="IGPS"/>
    <property type="match status" value="1"/>
</dbReference>
<evidence type="ECO:0000256" key="4">
    <source>
        <dbReference type="ARBA" id="ARBA00022793"/>
    </source>
</evidence>
<name>A0ABW5DMH1_9PROT</name>
<evidence type="ECO:0000259" key="9">
    <source>
        <dbReference type="Pfam" id="PF00218"/>
    </source>
</evidence>
<keyword evidence="5 8" id="KW-0822">Tryptophan biosynthesis</keyword>
<gene>
    <name evidence="8 10" type="primary">trpC</name>
    <name evidence="10" type="ORF">ACFSM5_04390</name>
</gene>
<feature type="domain" description="Indole-3-glycerol phosphate synthase" evidence="9">
    <location>
        <begin position="6"/>
        <end position="255"/>
    </location>
</feature>
<evidence type="ECO:0000256" key="7">
    <source>
        <dbReference type="ARBA" id="ARBA00023239"/>
    </source>
</evidence>
<reference evidence="11" key="1">
    <citation type="journal article" date="2019" name="Int. J. Syst. Evol. Microbiol.">
        <title>The Global Catalogue of Microorganisms (GCM) 10K type strain sequencing project: providing services to taxonomists for standard genome sequencing and annotation.</title>
        <authorList>
            <consortium name="The Broad Institute Genomics Platform"/>
            <consortium name="The Broad Institute Genome Sequencing Center for Infectious Disease"/>
            <person name="Wu L."/>
            <person name="Ma J."/>
        </authorList>
    </citation>
    <scope>NUCLEOTIDE SEQUENCE [LARGE SCALE GENOMIC DNA]</scope>
    <source>
        <strain evidence="11">CGMCC 1.19062</strain>
    </source>
</reference>
<evidence type="ECO:0000256" key="3">
    <source>
        <dbReference type="ARBA" id="ARBA00022605"/>
    </source>
</evidence>
<dbReference type="InterPro" id="IPR011060">
    <property type="entry name" value="RibuloseP-bd_barrel"/>
</dbReference>
<evidence type="ECO:0000313" key="11">
    <source>
        <dbReference type="Proteomes" id="UP001597295"/>
    </source>
</evidence>
<dbReference type="Pfam" id="PF00218">
    <property type="entry name" value="IGPS"/>
    <property type="match status" value="1"/>
</dbReference>
<proteinExistence type="inferred from homology"/>
<accession>A0ABW5DMH1</accession>
<dbReference type="Proteomes" id="UP001597295">
    <property type="component" value="Unassembled WGS sequence"/>
</dbReference>
<dbReference type="InterPro" id="IPR045186">
    <property type="entry name" value="Indole-3-glycerol_P_synth"/>
</dbReference>
<evidence type="ECO:0000256" key="1">
    <source>
        <dbReference type="ARBA" id="ARBA00001633"/>
    </source>
</evidence>
<comment type="pathway">
    <text evidence="2 8">Amino-acid biosynthesis; L-tryptophan biosynthesis; L-tryptophan from chorismate: step 4/5.</text>
</comment>
<comment type="caution">
    <text evidence="10">The sequence shown here is derived from an EMBL/GenBank/DDBJ whole genome shotgun (WGS) entry which is preliminary data.</text>
</comment>
<evidence type="ECO:0000256" key="2">
    <source>
        <dbReference type="ARBA" id="ARBA00004696"/>
    </source>
</evidence>
<dbReference type="RefSeq" id="WP_379875028.1">
    <property type="nucleotide sequence ID" value="NZ_JBHUIP010000003.1"/>
</dbReference>
<keyword evidence="6 8" id="KW-0057">Aromatic amino acid biosynthesis</keyword>
<dbReference type="EC" id="4.1.1.48" evidence="8"/>
<keyword evidence="11" id="KW-1185">Reference proteome</keyword>
<keyword evidence="7 8" id="KW-0456">Lyase</keyword>
<evidence type="ECO:0000256" key="6">
    <source>
        <dbReference type="ARBA" id="ARBA00023141"/>
    </source>
</evidence>
<dbReference type="NCBIfam" id="NF001377">
    <property type="entry name" value="PRK00278.2-4"/>
    <property type="match status" value="1"/>
</dbReference>
<dbReference type="GO" id="GO:0004425">
    <property type="term" value="F:indole-3-glycerol-phosphate synthase activity"/>
    <property type="evidence" value="ECO:0007669"/>
    <property type="project" value="UniProtKB-EC"/>
</dbReference>
<dbReference type="HAMAP" id="MF_00134_B">
    <property type="entry name" value="IGPS_B"/>
    <property type="match status" value="1"/>
</dbReference>
<evidence type="ECO:0000313" key="10">
    <source>
        <dbReference type="EMBL" id="MFD2262114.1"/>
    </source>
</evidence>